<dbReference type="RefSeq" id="WP_148814484.1">
    <property type="nucleotide sequence ID" value="NZ_CP043046.1"/>
</dbReference>
<organism evidence="1 2">
    <name type="scientific">Pigmentiphaga aceris</name>
    <dbReference type="NCBI Taxonomy" id="1940612"/>
    <lineage>
        <taxon>Bacteria</taxon>
        <taxon>Pseudomonadati</taxon>
        <taxon>Pseudomonadota</taxon>
        <taxon>Betaproteobacteria</taxon>
        <taxon>Burkholderiales</taxon>
        <taxon>Alcaligenaceae</taxon>
        <taxon>Pigmentiphaga</taxon>
    </lineage>
</organism>
<accession>A0A5C0AZT9</accession>
<dbReference type="AlphaFoldDB" id="A0A5C0AZT9"/>
<protein>
    <submittedName>
        <fullName evidence="1">Uncharacterized protein</fullName>
    </submittedName>
</protein>
<dbReference type="OrthoDB" id="6563456at2"/>
<evidence type="ECO:0000313" key="2">
    <source>
        <dbReference type="Proteomes" id="UP000325161"/>
    </source>
</evidence>
<reference evidence="1 2" key="1">
    <citation type="submission" date="2019-08" db="EMBL/GenBank/DDBJ databases">
        <title>Amphibian skin-associated Pigmentiphaga: genome sequence and occurrence across geography and hosts.</title>
        <authorList>
            <person name="Bletz M.C."/>
            <person name="Bunk B."/>
            <person name="Sproeer C."/>
            <person name="Biwer P."/>
            <person name="Reiter S."/>
            <person name="Rabemananjara F.C.E."/>
            <person name="Schulz S."/>
            <person name="Overmann J."/>
            <person name="Vences M."/>
        </authorList>
    </citation>
    <scope>NUCLEOTIDE SEQUENCE [LARGE SCALE GENOMIC DNA]</scope>
    <source>
        <strain evidence="1 2">Mada1488</strain>
    </source>
</reference>
<proteinExistence type="predicted"/>
<dbReference type="Proteomes" id="UP000325161">
    <property type="component" value="Chromosome"/>
</dbReference>
<dbReference type="KEGG" id="pacr:FXN63_09835"/>
<keyword evidence="2" id="KW-1185">Reference proteome</keyword>
<dbReference type="EMBL" id="CP043046">
    <property type="protein sequence ID" value="QEI06101.1"/>
    <property type="molecule type" value="Genomic_DNA"/>
</dbReference>
<name>A0A5C0AZT9_9BURK</name>
<sequence length="117" mass="12488">MPTSPTRQFTLYASQGRVYAENSAGKLIDLGAVRKEGNVFTYRLDADGVSGEVSESIARALADIENQVTDVYLDGQFIALPDLKDSITLADDVPKAVISLADSVSPPTSNGDTPHIF</sequence>
<evidence type="ECO:0000313" key="1">
    <source>
        <dbReference type="EMBL" id="QEI06101.1"/>
    </source>
</evidence>
<gene>
    <name evidence="1" type="ORF">FXN63_09835</name>
</gene>